<keyword evidence="5" id="KW-1185">Reference proteome</keyword>
<dbReference type="PANTHER" id="PTHR43046:SF16">
    <property type="entry name" value="ADP-RIBOSE PYROPHOSPHATASE YJHB-RELATED"/>
    <property type="match status" value="1"/>
</dbReference>
<gene>
    <name evidence="4" type="ORF">BN13_1060010</name>
</gene>
<dbReference type="EMBL" id="CAJC01000009">
    <property type="protein sequence ID" value="CCI51482.1"/>
    <property type="molecule type" value="Genomic_DNA"/>
</dbReference>
<evidence type="ECO:0000256" key="1">
    <source>
        <dbReference type="ARBA" id="ARBA00001946"/>
    </source>
</evidence>
<dbReference type="InterPro" id="IPR000086">
    <property type="entry name" value="NUDIX_hydrolase_dom"/>
</dbReference>
<dbReference type="PANTHER" id="PTHR43046">
    <property type="entry name" value="GDP-MANNOSE MANNOSYL HYDROLASE"/>
    <property type="match status" value="1"/>
</dbReference>
<dbReference type="Pfam" id="PF00293">
    <property type="entry name" value="NUDIX"/>
    <property type="match status" value="1"/>
</dbReference>
<comment type="caution">
    <text evidence="4">The sequence shown here is derived from an EMBL/GenBank/DDBJ whole genome shotgun (WGS) entry which is preliminary data.</text>
</comment>
<dbReference type="InterPro" id="IPR015797">
    <property type="entry name" value="NUDIX_hydrolase-like_dom_sf"/>
</dbReference>
<dbReference type="InterPro" id="IPR020476">
    <property type="entry name" value="Nudix_hydrolase"/>
</dbReference>
<accession>A0A077M9M3</accession>
<evidence type="ECO:0000313" key="4">
    <source>
        <dbReference type="EMBL" id="CCI51482.1"/>
    </source>
</evidence>
<dbReference type="PRINTS" id="PR00502">
    <property type="entry name" value="NUDIXFAMILY"/>
</dbReference>
<name>A0A077M9M3_9MICO</name>
<sequence length="132" mass="14835">MPIAIAVAVFVRDGRALLGHRHRDRRWYPDCWDLIGGHIEPGETPEEAVRRECREEIGVEIQEFRKLPMTVSDPNLDLSAFLVKQWHGEPTNTAPDDHDDLAWFTADEIGHLTLADPSGRALLQAAARSSTN</sequence>
<evidence type="ECO:0000259" key="3">
    <source>
        <dbReference type="PROSITE" id="PS51462"/>
    </source>
</evidence>
<dbReference type="SUPFAM" id="SSF55811">
    <property type="entry name" value="Nudix"/>
    <property type="match status" value="1"/>
</dbReference>
<reference evidence="4 5" key="1">
    <citation type="journal article" date="2013" name="ISME J.">
        <title>A metabolic model for members of the genus Tetrasphaera involved in enhanced biological phosphorus removal.</title>
        <authorList>
            <person name="Kristiansen R."/>
            <person name="Nguyen H.T.T."/>
            <person name="Saunders A.M."/>
            <person name="Nielsen J.L."/>
            <person name="Wimmer R."/>
            <person name="Le V.Q."/>
            <person name="McIlroy S.J."/>
            <person name="Petrovski S."/>
            <person name="Seviour R.J."/>
            <person name="Calteau A."/>
            <person name="Nielsen K.L."/>
            <person name="Nielsen P.H."/>
        </authorList>
    </citation>
    <scope>NUCLEOTIDE SEQUENCE [LARGE SCALE GENOMIC DNA]</scope>
    <source>
        <strain evidence="4 5">Ben 74</strain>
    </source>
</reference>
<dbReference type="GO" id="GO:0016740">
    <property type="term" value="F:transferase activity"/>
    <property type="evidence" value="ECO:0007669"/>
    <property type="project" value="UniProtKB-KW"/>
</dbReference>
<organism evidence="4 5">
    <name type="scientific">Nostocoides jenkinsii Ben 74</name>
    <dbReference type="NCBI Taxonomy" id="1193518"/>
    <lineage>
        <taxon>Bacteria</taxon>
        <taxon>Bacillati</taxon>
        <taxon>Actinomycetota</taxon>
        <taxon>Actinomycetes</taxon>
        <taxon>Micrococcales</taxon>
        <taxon>Intrasporangiaceae</taxon>
        <taxon>Nostocoides</taxon>
    </lineage>
</organism>
<keyword evidence="2" id="KW-0378">Hydrolase</keyword>
<proteinExistence type="predicted"/>
<evidence type="ECO:0000313" key="5">
    <source>
        <dbReference type="Proteomes" id="UP000035720"/>
    </source>
</evidence>
<dbReference type="Proteomes" id="UP000035720">
    <property type="component" value="Unassembled WGS sequence"/>
</dbReference>
<dbReference type="STRING" id="1193518.BN13_1060010"/>
<keyword evidence="4" id="KW-0808">Transferase</keyword>
<dbReference type="PROSITE" id="PS51462">
    <property type="entry name" value="NUDIX"/>
    <property type="match status" value="1"/>
</dbReference>
<dbReference type="Gene3D" id="3.90.79.10">
    <property type="entry name" value="Nucleoside Triphosphate Pyrophosphohydrolase"/>
    <property type="match status" value="1"/>
</dbReference>
<comment type="cofactor">
    <cofactor evidence="1">
        <name>Mg(2+)</name>
        <dbReference type="ChEBI" id="CHEBI:18420"/>
    </cofactor>
</comment>
<dbReference type="RefSeq" id="WP_048547941.1">
    <property type="nucleotide sequence ID" value="NZ_HF571038.1"/>
</dbReference>
<feature type="domain" description="Nudix hydrolase" evidence="3">
    <location>
        <begin position="1"/>
        <end position="128"/>
    </location>
</feature>
<dbReference type="OrthoDB" id="9804442at2"/>
<dbReference type="AlphaFoldDB" id="A0A077M9M3"/>
<dbReference type="GO" id="GO:0016787">
    <property type="term" value="F:hydrolase activity"/>
    <property type="evidence" value="ECO:0007669"/>
    <property type="project" value="UniProtKB-KW"/>
</dbReference>
<protein>
    <submittedName>
        <fullName evidence="4">Bifunctional acetyltransferase</fullName>
    </submittedName>
</protein>
<evidence type="ECO:0000256" key="2">
    <source>
        <dbReference type="ARBA" id="ARBA00022801"/>
    </source>
</evidence>